<reference evidence="1" key="2">
    <citation type="journal article" date="2022" name="Microbiol. Resour. Announc.">
        <title>Metagenome Sequencing to Explore Phylogenomics of Terrestrial Cyanobacteria.</title>
        <authorList>
            <person name="Ward R.D."/>
            <person name="Stajich J.E."/>
            <person name="Johansen J.R."/>
            <person name="Huntemann M."/>
            <person name="Clum A."/>
            <person name="Foster B."/>
            <person name="Foster B."/>
            <person name="Roux S."/>
            <person name="Palaniappan K."/>
            <person name="Varghese N."/>
            <person name="Mukherjee S."/>
            <person name="Reddy T.B.K."/>
            <person name="Daum C."/>
            <person name="Copeland A."/>
            <person name="Chen I.A."/>
            <person name="Ivanova N.N."/>
            <person name="Kyrpides N.C."/>
            <person name="Shapiro N."/>
            <person name="Eloe-Fadrosh E.A."/>
            <person name="Pietrasiak N."/>
        </authorList>
    </citation>
    <scope>NUCLEOTIDE SEQUENCE</scope>
    <source>
        <strain evidence="1">GSE-NOS-MK-12-04C</strain>
    </source>
</reference>
<gene>
    <name evidence="1" type="ORF">KME60_19645</name>
</gene>
<organism evidence="1 2">
    <name type="scientific">Cyanomargarita calcarea GSE-NOS-MK-12-04C</name>
    <dbReference type="NCBI Taxonomy" id="2839659"/>
    <lineage>
        <taxon>Bacteria</taxon>
        <taxon>Bacillati</taxon>
        <taxon>Cyanobacteriota</taxon>
        <taxon>Cyanophyceae</taxon>
        <taxon>Nostocales</taxon>
        <taxon>Cyanomargaritaceae</taxon>
        <taxon>Cyanomargarita</taxon>
    </lineage>
</organism>
<sequence>MRLIWDFPINANPSYFNAILFGIAEVGLDVARQACLSSLMIQEARYLGESCLAGTEIHRISAAEIFVVNLKLAQFRQFCETGLIQLFNDSNEKVHSQASRCFFEFEGQELGEYRNLVEAFVQSRAFETNPRDLIYALEKTTAKLPDVTCVVCEKIVNVSQTKNCENTPDIAYGDEISKLLIRVYSQGKDEKLRSCCLDLVDGMAQIGAYGLNKALQEFER</sequence>
<dbReference type="AlphaFoldDB" id="A0A951QR18"/>
<accession>A0A951QR18</accession>
<evidence type="ECO:0000313" key="2">
    <source>
        <dbReference type="Proteomes" id="UP000729701"/>
    </source>
</evidence>
<protein>
    <submittedName>
        <fullName evidence="1">Uncharacterized protein</fullName>
    </submittedName>
</protein>
<evidence type="ECO:0000313" key="1">
    <source>
        <dbReference type="EMBL" id="MBW4669563.1"/>
    </source>
</evidence>
<comment type="caution">
    <text evidence="1">The sequence shown here is derived from an EMBL/GenBank/DDBJ whole genome shotgun (WGS) entry which is preliminary data.</text>
</comment>
<name>A0A951QR18_9CYAN</name>
<dbReference type="EMBL" id="JAHHGZ010000022">
    <property type="protein sequence ID" value="MBW4669563.1"/>
    <property type="molecule type" value="Genomic_DNA"/>
</dbReference>
<proteinExistence type="predicted"/>
<dbReference type="Proteomes" id="UP000729701">
    <property type="component" value="Unassembled WGS sequence"/>
</dbReference>
<reference evidence="1" key="1">
    <citation type="submission" date="2021-05" db="EMBL/GenBank/DDBJ databases">
        <authorList>
            <person name="Pietrasiak N."/>
            <person name="Ward R."/>
            <person name="Stajich J.E."/>
            <person name="Kurbessoian T."/>
        </authorList>
    </citation>
    <scope>NUCLEOTIDE SEQUENCE</scope>
    <source>
        <strain evidence="1">GSE-NOS-MK-12-04C</strain>
    </source>
</reference>